<proteinExistence type="predicted"/>
<sequence>MLGVGITSAVVFLCLLLGIIVILGITNIVLGRFHRCCDPHDGCCAQQKTNDGDFSSDSSSSEDENEDLKEKGTKGTDIRITISTNTDSGVENDSECESNPCFPPSVNDEDSSQTKIEHNPSNGFYARFIQRNGTKSNDEKKKISRLQSAPENQNYGTINNALLVLHPSLQQRSMSLKSFFSSTSILTINDKQKEHIGNAANLPDPVAVQILIVYDESSRTLSAGVRQLEMTSNNNISIYWQVSVEIHDLHNAARNLDRVKSKYKTGVKPSFACNLDIEGFDLNNFERMMVRYKVFVRKRIRTAKKQFVGQVDVELKEMVDMNKYTIFEWREVKNPFVIEERLI</sequence>
<keyword evidence="2" id="KW-1133">Transmembrane helix</keyword>
<evidence type="ECO:0000256" key="1">
    <source>
        <dbReference type="SAM" id="MobiDB-lite"/>
    </source>
</evidence>
<dbReference type="AlphaFoldDB" id="A0A7M5X1I5"/>
<feature type="compositionally biased region" description="Basic and acidic residues" evidence="1">
    <location>
        <begin position="68"/>
        <end position="77"/>
    </location>
</feature>
<evidence type="ECO:0000313" key="3">
    <source>
        <dbReference type="EnsemblMetazoa" id="CLYHEMP016375.1"/>
    </source>
</evidence>
<keyword evidence="2" id="KW-0812">Transmembrane</keyword>
<protein>
    <submittedName>
        <fullName evidence="3">Uncharacterized protein</fullName>
    </submittedName>
</protein>
<reference evidence="3" key="1">
    <citation type="submission" date="2021-01" db="UniProtKB">
        <authorList>
            <consortium name="EnsemblMetazoa"/>
        </authorList>
    </citation>
    <scope>IDENTIFICATION</scope>
</reference>
<organism evidence="3 4">
    <name type="scientific">Clytia hemisphaerica</name>
    <dbReference type="NCBI Taxonomy" id="252671"/>
    <lineage>
        <taxon>Eukaryota</taxon>
        <taxon>Metazoa</taxon>
        <taxon>Cnidaria</taxon>
        <taxon>Hydrozoa</taxon>
        <taxon>Hydroidolina</taxon>
        <taxon>Leptothecata</taxon>
        <taxon>Obeliida</taxon>
        <taxon>Clytiidae</taxon>
        <taxon>Clytia</taxon>
    </lineage>
</organism>
<name>A0A7M5X1I5_9CNID</name>
<feature type="transmembrane region" description="Helical" evidence="2">
    <location>
        <begin position="6"/>
        <end position="30"/>
    </location>
</feature>
<dbReference type="EnsemblMetazoa" id="CLYHEMT016375.1">
    <property type="protein sequence ID" value="CLYHEMP016375.1"/>
    <property type="gene ID" value="CLYHEMG016375"/>
</dbReference>
<evidence type="ECO:0000313" key="4">
    <source>
        <dbReference type="Proteomes" id="UP000594262"/>
    </source>
</evidence>
<feature type="region of interest" description="Disordered" evidence="1">
    <location>
        <begin position="50"/>
        <end position="119"/>
    </location>
</feature>
<keyword evidence="4" id="KW-1185">Reference proteome</keyword>
<evidence type="ECO:0000256" key="2">
    <source>
        <dbReference type="SAM" id="Phobius"/>
    </source>
</evidence>
<keyword evidence="2" id="KW-0472">Membrane</keyword>
<dbReference type="Proteomes" id="UP000594262">
    <property type="component" value="Unplaced"/>
</dbReference>
<accession>A0A7M5X1I5</accession>